<dbReference type="eggNOG" id="COG1266">
    <property type="taxonomic scope" value="Bacteria"/>
</dbReference>
<dbReference type="OrthoDB" id="4177129at2"/>
<protein>
    <submittedName>
        <fullName evidence="3">Abortive infection protein</fullName>
    </submittedName>
</protein>
<dbReference type="InterPro" id="IPR003675">
    <property type="entry name" value="Rce1/LyrA-like_dom"/>
</dbReference>
<evidence type="ECO:0000313" key="4">
    <source>
        <dbReference type="Proteomes" id="UP000001572"/>
    </source>
</evidence>
<gene>
    <name evidence="3" type="ordered locus">Amet_1042</name>
</gene>
<keyword evidence="1" id="KW-0812">Transmembrane</keyword>
<dbReference type="InterPro" id="IPR052710">
    <property type="entry name" value="CAAX_protease"/>
</dbReference>
<dbReference type="EMBL" id="CP000724">
    <property type="protein sequence ID" value="ABR47258.1"/>
    <property type="molecule type" value="Genomic_DNA"/>
</dbReference>
<dbReference type="KEGG" id="amt:Amet_1042"/>
<dbReference type="AlphaFoldDB" id="A6TM40"/>
<evidence type="ECO:0000259" key="2">
    <source>
        <dbReference type="Pfam" id="PF02517"/>
    </source>
</evidence>
<keyword evidence="1" id="KW-1133">Transmembrane helix</keyword>
<dbReference type="PANTHER" id="PTHR36435">
    <property type="entry name" value="SLR1288 PROTEIN"/>
    <property type="match status" value="1"/>
</dbReference>
<dbReference type="PANTHER" id="PTHR36435:SF1">
    <property type="entry name" value="CAAX AMINO TERMINAL PROTEASE FAMILY PROTEIN"/>
    <property type="match status" value="1"/>
</dbReference>
<feature type="transmembrane region" description="Helical" evidence="1">
    <location>
        <begin position="51"/>
        <end position="72"/>
    </location>
</feature>
<reference evidence="4" key="1">
    <citation type="journal article" date="2016" name="Genome Announc.">
        <title>Complete genome sequence of Alkaliphilus metalliredigens strain QYMF, an alkaliphilic and metal-reducing bacterium isolated from borax-contaminated leachate ponds.</title>
        <authorList>
            <person name="Hwang C."/>
            <person name="Copeland A."/>
            <person name="Lucas S."/>
            <person name="Lapidus A."/>
            <person name="Barry K."/>
            <person name="Detter J.C."/>
            <person name="Glavina Del Rio T."/>
            <person name="Hammon N."/>
            <person name="Israni S."/>
            <person name="Dalin E."/>
            <person name="Tice H."/>
            <person name="Pitluck S."/>
            <person name="Chertkov O."/>
            <person name="Brettin T."/>
            <person name="Bruce D."/>
            <person name="Han C."/>
            <person name="Schmutz J."/>
            <person name="Larimer F."/>
            <person name="Land M.L."/>
            <person name="Hauser L."/>
            <person name="Kyrpides N."/>
            <person name="Mikhailova N."/>
            <person name="Ye Q."/>
            <person name="Zhou J."/>
            <person name="Richardson P."/>
            <person name="Fields M.W."/>
        </authorList>
    </citation>
    <scope>NUCLEOTIDE SEQUENCE [LARGE SCALE GENOMIC DNA]</scope>
    <source>
        <strain evidence="4">QYMF</strain>
    </source>
</reference>
<feature type="transmembrane region" description="Helical" evidence="1">
    <location>
        <begin position="241"/>
        <end position="259"/>
    </location>
</feature>
<keyword evidence="4" id="KW-1185">Reference proteome</keyword>
<feature type="domain" description="CAAX prenyl protease 2/Lysostaphin resistance protein A-like" evidence="2">
    <location>
        <begin position="139"/>
        <end position="226"/>
    </location>
</feature>
<evidence type="ECO:0000313" key="3">
    <source>
        <dbReference type="EMBL" id="ABR47258.1"/>
    </source>
</evidence>
<feature type="transmembrane region" description="Helical" evidence="1">
    <location>
        <begin position="93"/>
        <end position="119"/>
    </location>
</feature>
<feature type="transmembrane region" description="Helical" evidence="1">
    <location>
        <begin position="193"/>
        <end position="210"/>
    </location>
</feature>
<proteinExistence type="predicted"/>
<evidence type="ECO:0000256" key="1">
    <source>
        <dbReference type="SAM" id="Phobius"/>
    </source>
</evidence>
<organism evidence="3 4">
    <name type="scientific">Alkaliphilus metalliredigens (strain QYMF)</name>
    <dbReference type="NCBI Taxonomy" id="293826"/>
    <lineage>
        <taxon>Bacteria</taxon>
        <taxon>Bacillati</taxon>
        <taxon>Bacillota</taxon>
        <taxon>Clostridia</taxon>
        <taxon>Peptostreptococcales</taxon>
        <taxon>Natronincolaceae</taxon>
        <taxon>Alkaliphilus</taxon>
    </lineage>
</organism>
<dbReference type="MEROPS" id="G05.007"/>
<dbReference type="GO" id="GO:0004175">
    <property type="term" value="F:endopeptidase activity"/>
    <property type="evidence" value="ECO:0007669"/>
    <property type="project" value="UniProtKB-ARBA"/>
</dbReference>
<dbReference type="Proteomes" id="UP000001572">
    <property type="component" value="Chromosome"/>
</dbReference>
<dbReference type="Pfam" id="PF02517">
    <property type="entry name" value="Rce1-like"/>
    <property type="match status" value="1"/>
</dbReference>
<dbReference type="HOGENOM" id="CLU_066413_4_0_9"/>
<sequence>MKSLGLITLFIAVPRVLLHILINEAVKTLVHKNEYMDINVAKDTIIQVMDMLTPILIIISTILSFFVYYLVCKVQKEDMFDICNFSKISVTKTIALVIVGITMNLVLGLVASFVFRIGIFGKAQMEYSIILKERMNGDFLVDLITAGINAPFIEEMLFRGLIFKELKKNMSVVCAVIIQAILFSIYHRELIQSMGAFFAGVLLCLVYIWFKSIWAPVIIHMTHNLFVIIVSNIAGDRVMSSYIPYISSIILILTIVYIYKNRIVEDNIPMC</sequence>
<dbReference type="GO" id="GO:0080120">
    <property type="term" value="P:CAAX-box protein maturation"/>
    <property type="evidence" value="ECO:0007669"/>
    <property type="project" value="UniProtKB-ARBA"/>
</dbReference>
<dbReference type="RefSeq" id="WP_012062300.1">
    <property type="nucleotide sequence ID" value="NC_009633.1"/>
</dbReference>
<name>A6TM40_ALKMQ</name>
<keyword evidence="1" id="KW-0472">Membrane</keyword>
<accession>A6TM40</accession>